<evidence type="ECO:0000256" key="2">
    <source>
        <dbReference type="ARBA" id="ARBA00005182"/>
    </source>
</evidence>
<reference evidence="9 10" key="1">
    <citation type="submission" date="2016-01" db="EMBL/GenBank/DDBJ databases">
        <authorList>
            <person name="Mitreva M."/>
            <person name="Pepin K.H."/>
            <person name="Mihindukulasuriya K.A."/>
            <person name="Fulton R."/>
            <person name="Fronick C."/>
            <person name="O'Laughlin M."/>
            <person name="Miner T."/>
            <person name="Herter B."/>
            <person name="Rosa B.A."/>
            <person name="Cordes M."/>
            <person name="Tomlinson C."/>
            <person name="Wollam A."/>
            <person name="Palsikar V.B."/>
            <person name="Mardis E.R."/>
            <person name="Wilson R.K."/>
        </authorList>
    </citation>
    <scope>NUCLEOTIDE SEQUENCE [LARGE SCALE GENOMIC DNA]</scope>
    <source>
        <strain evidence="9 10">DNF00696</strain>
    </source>
</reference>
<sequence>MNENNGSSQEKNAPVTRRAKNSLMLSFLTLGLCLMLIPAVSHLLPIKKWQEPSQEAKVAAPSLTESSGELNINYLQDAGTYLEKTFPFRGHMIAAAATLKSGIFSSALTDQVVIGKDGYLFYADSLDDYRGVNRLSSRGIDNAATNLKILGDQAQAQGIKFAVALAPNKNTLYGQFMPSRYRVAGFEQSNLNRLQNRLGSLGVPYVDLTKKLKSSKEVLYQKTDTHWSYKGAYSGADYLLDQLQVENLAKNPQWKLGEGFVGDIERMQDPTSTVSEPNWRAEGINDLQDFQGNLWKYLGDKPDTTADLFETKGQGTENLFMFRDSFGNSLVPVLSPSFASAHYSKLIPYDATYAFSLEPDILVVERAERLIPFFATEPPAMASPASTLAPYKLIDTAGKTKASFKKNGIFKVIDGTIPARQRQADVEVFARVTTPGKDSQVQDYRGYRRSVTNESHRIVNDFGYRFYLPEVQVPKGADIKIYAVSKQFGLEARKIAEIQGK</sequence>
<dbReference type="GO" id="GO:0042121">
    <property type="term" value="P:alginic acid biosynthetic process"/>
    <property type="evidence" value="ECO:0007669"/>
    <property type="project" value="UniProtKB-KW"/>
</dbReference>
<gene>
    <name evidence="9" type="ORF">HMPREF1862_01718</name>
</gene>
<comment type="caution">
    <text evidence="9">The sequence shown here is derived from an EMBL/GenBank/DDBJ whole genome shotgun (WGS) entry which is preliminary data.</text>
</comment>
<protein>
    <recommendedName>
        <fullName evidence="8">AlgX/AlgJ SGNH hydrolase-like domain-containing protein</fullName>
    </recommendedName>
</protein>
<feature type="transmembrane region" description="Helical" evidence="7">
    <location>
        <begin position="21"/>
        <end position="44"/>
    </location>
</feature>
<dbReference type="GO" id="GO:0016740">
    <property type="term" value="F:transferase activity"/>
    <property type="evidence" value="ECO:0007669"/>
    <property type="project" value="UniProtKB-KW"/>
</dbReference>
<evidence type="ECO:0000256" key="6">
    <source>
        <dbReference type="ARBA" id="ARBA00022841"/>
    </source>
</evidence>
<dbReference type="Proteomes" id="UP000070572">
    <property type="component" value="Unassembled WGS sequence"/>
</dbReference>
<evidence type="ECO:0000256" key="7">
    <source>
        <dbReference type="SAM" id="Phobius"/>
    </source>
</evidence>
<keyword evidence="7" id="KW-0472">Membrane</keyword>
<accession>A0AB34WXE9</accession>
<organism evidence="9 10">
    <name type="scientific">Varibaculum cambriense</name>
    <dbReference type="NCBI Taxonomy" id="184870"/>
    <lineage>
        <taxon>Bacteria</taxon>
        <taxon>Bacillati</taxon>
        <taxon>Actinomycetota</taxon>
        <taxon>Actinomycetes</taxon>
        <taxon>Actinomycetales</taxon>
        <taxon>Actinomycetaceae</taxon>
        <taxon>Varibaculum</taxon>
    </lineage>
</organism>
<evidence type="ECO:0000313" key="10">
    <source>
        <dbReference type="Proteomes" id="UP000070572"/>
    </source>
</evidence>
<dbReference type="GO" id="GO:0042597">
    <property type="term" value="C:periplasmic space"/>
    <property type="evidence" value="ECO:0007669"/>
    <property type="project" value="UniProtKB-SubCell"/>
</dbReference>
<evidence type="ECO:0000256" key="3">
    <source>
        <dbReference type="ARBA" id="ARBA00022679"/>
    </source>
</evidence>
<keyword evidence="4" id="KW-0732">Signal</keyword>
<dbReference type="Pfam" id="PF16822">
    <property type="entry name" value="ALGX"/>
    <property type="match status" value="1"/>
</dbReference>
<evidence type="ECO:0000256" key="1">
    <source>
        <dbReference type="ARBA" id="ARBA00004418"/>
    </source>
</evidence>
<dbReference type="RefSeq" id="WP_060920775.1">
    <property type="nucleotide sequence ID" value="NZ_KQ960687.1"/>
</dbReference>
<keyword evidence="7" id="KW-1133">Transmembrane helix</keyword>
<evidence type="ECO:0000256" key="4">
    <source>
        <dbReference type="ARBA" id="ARBA00022729"/>
    </source>
</evidence>
<keyword evidence="7" id="KW-0812">Transmembrane</keyword>
<evidence type="ECO:0000256" key="5">
    <source>
        <dbReference type="ARBA" id="ARBA00022764"/>
    </source>
</evidence>
<dbReference type="InterPro" id="IPR031811">
    <property type="entry name" value="ALGX/ALGJ_SGNH-like"/>
</dbReference>
<keyword evidence="6" id="KW-0016">Alginate biosynthesis</keyword>
<feature type="domain" description="AlgX/AlgJ SGNH hydrolase-like" evidence="8">
    <location>
        <begin position="112"/>
        <end position="276"/>
    </location>
</feature>
<name>A0AB34WXE9_9ACTO</name>
<evidence type="ECO:0000313" key="9">
    <source>
        <dbReference type="EMBL" id="KXB79681.1"/>
    </source>
</evidence>
<dbReference type="EMBL" id="LSDN01000023">
    <property type="protein sequence ID" value="KXB79681.1"/>
    <property type="molecule type" value="Genomic_DNA"/>
</dbReference>
<comment type="subcellular location">
    <subcellularLocation>
        <location evidence="1">Periplasm</location>
    </subcellularLocation>
</comment>
<dbReference type="AlphaFoldDB" id="A0AB34WXE9"/>
<keyword evidence="5" id="KW-0574">Periplasm</keyword>
<evidence type="ECO:0000259" key="8">
    <source>
        <dbReference type="Pfam" id="PF16822"/>
    </source>
</evidence>
<keyword evidence="3" id="KW-0808">Transferase</keyword>
<comment type="pathway">
    <text evidence="2">Glycan biosynthesis; alginate biosynthesis.</text>
</comment>
<proteinExistence type="predicted"/>